<proteinExistence type="predicted"/>
<organism evidence="1 3">
    <name type="scientific">Vibrio aestuarianus</name>
    <dbReference type="NCBI Taxonomy" id="28171"/>
    <lineage>
        <taxon>Bacteria</taxon>
        <taxon>Pseudomonadati</taxon>
        <taxon>Pseudomonadota</taxon>
        <taxon>Gammaproteobacteria</taxon>
        <taxon>Vibrionales</taxon>
        <taxon>Vibrionaceae</taxon>
        <taxon>Vibrio</taxon>
    </lineage>
</organism>
<dbReference type="Proteomes" id="UP001140979">
    <property type="component" value="Unassembled WGS sequence"/>
</dbReference>
<dbReference type="EMBL" id="CP118711">
    <property type="protein sequence ID" value="WGK84171.1"/>
    <property type="molecule type" value="Genomic_DNA"/>
</dbReference>
<sequence>MNTLQMEVSFSIIDAPVDNAVEVNVTYESYQSLIFYVMGKKILSFRW</sequence>
<protein>
    <submittedName>
        <fullName evidence="1">DUF4382 domain-containing protein</fullName>
    </submittedName>
</protein>
<evidence type="ECO:0000313" key="4">
    <source>
        <dbReference type="Proteomes" id="UP001241226"/>
    </source>
</evidence>
<evidence type="ECO:0000313" key="2">
    <source>
        <dbReference type="EMBL" id="WGK84171.1"/>
    </source>
</evidence>
<accession>A0A9X4IPE8</accession>
<dbReference type="RefSeq" id="WP_171980964.1">
    <property type="nucleotide sequence ID" value="NZ_CALYLG010000370.1"/>
</dbReference>
<evidence type="ECO:0000313" key="1">
    <source>
        <dbReference type="EMBL" id="MDE1241766.1"/>
    </source>
</evidence>
<dbReference type="AlphaFoldDB" id="A0A9X4IPE8"/>
<dbReference type="EMBL" id="JAKNBA010000008">
    <property type="protein sequence ID" value="MDE1241766.1"/>
    <property type="molecule type" value="Genomic_DNA"/>
</dbReference>
<reference evidence="1 4" key="1">
    <citation type="submission" date="2022-02" db="EMBL/GenBank/DDBJ databases">
        <title>Emergence and expansion in Europe of a Vibrio aestuarianus clonal complex pathogenic for oysters.</title>
        <authorList>
            <person name="Mesnil A."/>
            <person name="Travers M.-A."/>
        </authorList>
    </citation>
    <scope>NUCLEOTIDE SEQUENCE</scope>
    <source>
        <strain evidence="1">19_064_11T1</strain>
        <strain evidence="2 4">U17</strain>
    </source>
</reference>
<evidence type="ECO:0000313" key="3">
    <source>
        <dbReference type="Proteomes" id="UP001140979"/>
    </source>
</evidence>
<gene>
    <name evidence="1" type="ORF">L9W94_06335</name>
    <name evidence="2" type="ORF">PYE67_06990</name>
</gene>
<name>A0A9X4IPE8_9VIBR</name>
<dbReference type="Proteomes" id="UP001241226">
    <property type="component" value="Chromosome 1"/>
</dbReference>